<feature type="compositionally biased region" description="Basic and acidic residues" evidence="1">
    <location>
        <begin position="730"/>
        <end position="744"/>
    </location>
</feature>
<gene>
    <name evidence="4" type="primary">Ppp1r3a</name>
    <name evidence="4" type="ORF">HELFUL_R06437</name>
</gene>
<proteinExistence type="predicted"/>
<dbReference type="GO" id="GO:0000164">
    <property type="term" value="C:protein phosphatase type 1 complex"/>
    <property type="evidence" value="ECO:0007669"/>
    <property type="project" value="TreeGrafter"/>
</dbReference>
<evidence type="ECO:0000256" key="2">
    <source>
        <dbReference type="SAM" id="Phobius"/>
    </source>
</evidence>
<dbReference type="PANTHER" id="PTHR12307">
    <property type="entry name" value="PROTEIN PHOSPHATASE 1 REGULATORY SUBUNIT"/>
    <property type="match status" value="1"/>
</dbReference>
<dbReference type="EMBL" id="VXBZ01005982">
    <property type="protein sequence ID" value="NXP49403.1"/>
    <property type="molecule type" value="Genomic_DNA"/>
</dbReference>
<dbReference type="Pfam" id="PF03370">
    <property type="entry name" value="CBM_21"/>
    <property type="match status" value="1"/>
</dbReference>
<comment type="caution">
    <text evidence="4">The sequence shown here is derived from an EMBL/GenBank/DDBJ whole genome shotgun (WGS) entry which is preliminary data.</text>
</comment>
<dbReference type="InterPro" id="IPR038175">
    <property type="entry name" value="CBM21_dom_sf"/>
</dbReference>
<protein>
    <submittedName>
        <fullName evidence="4">PPR3A phosphatase</fullName>
    </submittedName>
</protein>
<feature type="region of interest" description="Disordered" evidence="1">
    <location>
        <begin position="413"/>
        <end position="434"/>
    </location>
</feature>
<keyword evidence="2" id="KW-1133">Transmembrane helix</keyword>
<feature type="non-terminal residue" evidence="4">
    <location>
        <position position="1095"/>
    </location>
</feature>
<dbReference type="InterPro" id="IPR005036">
    <property type="entry name" value="CBM21_dom"/>
</dbReference>
<evidence type="ECO:0000313" key="5">
    <source>
        <dbReference type="Proteomes" id="UP000590868"/>
    </source>
</evidence>
<evidence type="ECO:0000259" key="3">
    <source>
        <dbReference type="PROSITE" id="PS51159"/>
    </source>
</evidence>
<dbReference type="GO" id="GO:2001069">
    <property type="term" value="F:glycogen binding"/>
    <property type="evidence" value="ECO:0007669"/>
    <property type="project" value="TreeGrafter"/>
</dbReference>
<feature type="region of interest" description="Disordered" evidence="1">
    <location>
        <begin position="570"/>
        <end position="666"/>
    </location>
</feature>
<dbReference type="OrthoDB" id="1881at2759"/>
<dbReference type="GO" id="GO:0005979">
    <property type="term" value="P:regulation of glycogen biosynthetic process"/>
    <property type="evidence" value="ECO:0007669"/>
    <property type="project" value="TreeGrafter"/>
</dbReference>
<accession>A0A7L2AQM9</accession>
<feature type="non-terminal residue" evidence="4">
    <location>
        <position position="1"/>
    </location>
</feature>
<reference evidence="4 5" key="1">
    <citation type="submission" date="2019-09" db="EMBL/GenBank/DDBJ databases">
        <title>Bird 10,000 Genomes (B10K) Project - Family phase.</title>
        <authorList>
            <person name="Zhang G."/>
        </authorList>
    </citation>
    <scope>NUCLEOTIDE SEQUENCE [LARGE SCALE GENOMIC DNA]</scope>
    <source>
        <strain evidence="4">B10K-DU-001-55</strain>
        <tissue evidence="4">Muscle</tissue>
    </source>
</reference>
<dbReference type="Proteomes" id="UP000590868">
    <property type="component" value="Unassembled WGS sequence"/>
</dbReference>
<feature type="domain" description="CBM21" evidence="3">
    <location>
        <begin position="124"/>
        <end position="232"/>
    </location>
</feature>
<keyword evidence="2" id="KW-0472">Membrane</keyword>
<dbReference type="PROSITE" id="PS51159">
    <property type="entry name" value="CBM21"/>
    <property type="match status" value="1"/>
</dbReference>
<keyword evidence="5" id="KW-1185">Reference proteome</keyword>
<feature type="compositionally biased region" description="Basic and acidic residues" evidence="1">
    <location>
        <begin position="413"/>
        <end position="428"/>
    </location>
</feature>
<evidence type="ECO:0000313" key="4">
    <source>
        <dbReference type="EMBL" id="NXP49403.1"/>
    </source>
</evidence>
<dbReference type="CDD" id="cd22255">
    <property type="entry name" value="PBD_PPP1R3A"/>
    <property type="match status" value="1"/>
</dbReference>
<feature type="region of interest" description="Disordered" evidence="1">
    <location>
        <begin position="22"/>
        <end position="60"/>
    </location>
</feature>
<sequence length="1095" mass="123025">MESFEGPSRVSRANFLEVPTVNDFSSEDEDVKPEIKPRFSPLPRRRNSASSEEEEADTPTTIARKVSFADAFGFDLVSVKEFDTWEVPNTGQNDNIEDEVFPQEEYFFSQLFTLPASQEELLQKVREQKVLLESIVFLPGITCMNGIIRVLNVSFEKLVYVRMTLNNWDSYYDILAEFMPNSCGSESDQFCFKISLVPPYQRDGAKVEFCIRYETSVGTFWANNNDKNYTLICHKKETAPKGDNKPHKEVTDRHLKGCLKTTQSSKEEILAMSDDDTWNNSRTSDTNIPEIVYSQAEDKDTKPANENIKDKNAEYNQGDHEDDEKELELLLNQHFTGARGTSSRDERNLYTTEPVNFPSETERLEEELTSIERSSDWLRQPVPISSSSEHTSPEIGGELKDKVKYSLRDYNSHEDAADTSKRACETRPETISPDCDESMQLKVHIAGTLDGNANPAPEHQAPQMSHHTLDSLLSHADKNEGKIKMTESQVRVHLRGDLYSDTFAHTDVSIDSTRSQYSQKKGVGEMSGKNYNTNAGKEKKVIEVADLALIGEEEAPRPFKSHRKHTAKAFNTTPLSAEDNKQAPRPTQADLPESSPGDERRAEDTPEHRGFTRLKDRGNSDNANKGRQVGKESIASPAEPRWQELGSEVRWGVRGSTGPGSGASTKGLFTCQEAESCEKSSISEQGTTEKAEAGTVYIIKTTSESAPEKISASEKAVIAKLPQETALSDRPPEEKETAFDTHEGRNDGSHYALCQLNTVGVLYDTEFEKESVLDIYNACVHETVQGETMSVCNSREKCAKAQPDIGDILPVREVVKDSATEKKEDLQHHLYSDVSKYPLSTQKHLHSGEEVLRREESHVGALAYVHAEAEIKMPYSATNSVPSYLSKISSVASSVAGDTEHLYGHYEFKVIDKVAAETGYSLRLPNEVACINKNLFPEAENVEVASTSYIGFSREGRERNIDQCFHQPEFKQEMSLSPEFLISKPAEEVVGIASQFECLITEDKTLNWHDESRKKSQHISDFADISNQKSEALKSPGESPGLNHIACKIFYFFFFLLFAATLYHYDLMVCLALYMFSLYWLYCEGGRNKESVKKE</sequence>
<feature type="region of interest" description="Disordered" evidence="1">
    <location>
        <begin position="296"/>
        <end position="318"/>
    </location>
</feature>
<dbReference type="Gene3D" id="2.60.40.2440">
    <property type="entry name" value="Carbohydrate binding type-21 domain"/>
    <property type="match status" value="1"/>
</dbReference>
<feature type="compositionally biased region" description="Basic and acidic residues" evidence="1">
    <location>
        <begin position="597"/>
        <end position="619"/>
    </location>
</feature>
<dbReference type="GO" id="GO:0008157">
    <property type="term" value="F:protein phosphatase 1 binding"/>
    <property type="evidence" value="ECO:0007669"/>
    <property type="project" value="TreeGrafter"/>
</dbReference>
<dbReference type="PANTHER" id="PTHR12307:SF2">
    <property type="entry name" value="PROTEIN PHOSPHATASE 1 REGULATORY SUBUNIT 3A"/>
    <property type="match status" value="1"/>
</dbReference>
<organism evidence="4 5">
    <name type="scientific">Heliornis fulica</name>
    <name type="common">sungrebe</name>
    <dbReference type="NCBI Taxonomy" id="54369"/>
    <lineage>
        <taxon>Eukaryota</taxon>
        <taxon>Metazoa</taxon>
        <taxon>Chordata</taxon>
        <taxon>Craniata</taxon>
        <taxon>Vertebrata</taxon>
        <taxon>Euteleostomi</taxon>
        <taxon>Archelosauria</taxon>
        <taxon>Archosauria</taxon>
        <taxon>Dinosauria</taxon>
        <taxon>Saurischia</taxon>
        <taxon>Theropoda</taxon>
        <taxon>Coelurosauria</taxon>
        <taxon>Aves</taxon>
        <taxon>Neognathae</taxon>
        <taxon>Neoaves</taxon>
        <taxon>Gruiformes</taxon>
        <taxon>Heliornithidae</taxon>
        <taxon>Heliornis</taxon>
    </lineage>
</organism>
<dbReference type="AlphaFoldDB" id="A0A7L2AQM9"/>
<feature type="region of interest" description="Disordered" evidence="1">
    <location>
        <begin position="724"/>
        <end position="744"/>
    </location>
</feature>
<keyword evidence="2" id="KW-0812">Transmembrane</keyword>
<name>A0A7L2AQM9_9GRUI</name>
<evidence type="ECO:0000256" key="1">
    <source>
        <dbReference type="SAM" id="MobiDB-lite"/>
    </source>
</evidence>
<dbReference type="InterPro" id="IPR050782">
    <property type="entry name" value="PP1_regulatory_subunit_3"/>
</dbReference>
<feature type="transmembrane region" description="Helical" evidence="2">
    <location>
        <begin position="1049"/>
        <end position="1082"/>
    </location>
</feature>